<protein>
    <submittedName>
        <fullName evidence="2">Uncharacterized protein</fullName>
    </submittedName>
</protein>
<dbReference type="PANTHER" id="PTHR34194">
    <property type="entry name" value="F14J8.16 PROTEIN"/>
    <property type="match status" value="1"/>
</dbReference>
<name>A0AAV7EGK8_ARIFI</name>
<reference evidence="2 3" key="1">
    <citation type="submission" date="2021-07" db="EMBL/GenBank/DDBJ databases">
        <title>The Aristolochia fimbriata genome: insights into angiosperm evolution, floral development and chemical biosynthesis.</title>
        <authorList>
            <person name="Jiao Y."/>
        </authorList>
    </citation>
    <scope>NUCLEOTIDE SEQUENCE [LARGE SCALE GENOMIC DNA]</scope>
    <source>
        <strain evidence="2">IBCAS-2021</strain>
        <tissue evidence="2">Leaf</tissue>
    </source>
</reference>
<dbReference type="AlphaFoldDB" id="A0AAV7EGK8"/>
<organism evidence="2 3">
    <name type="scientific">Aristolochia fimbriata</name>
    <name type="common">White veined hardy Dutchman's pipe vine</name>
    <dbReference type="NCBI Taxonomy" id="158543"/>
    <lineage>
        <taxon>Eukaryota</taxon>
        <taxon>Viridiplantae</taxon>
        <taxon>Streptophyta</taxon>
        <taxon>Embryophyta</taxon>
        <taxon>Tracheophyta</taxon>
        <taxon>Spermatophyta</taxon>
        <taxon>Magnoliopsida</taxon>
        <taxon>Magnoliidae</taxon>
        <taxon>Piperales</taxon>
        <taxon>Aristolochiaceae</taxon>
        <taxon>Aristolochia</taxon>
    </lineage>
</organism>
<evidence type="ECO:0000313" key="3">
    <source>
        <dbReference type="Proteomes" id="UP000825729"/>
    </source>
</evidence>
<feature type="region of interest" description="Disordered" evidence="1">
    <location>
        <begin position="123"/>
        <end position="150"/>
    </location>
</feature>
<dbReference type="EMBL" id="JAINDJ010000005">
    <property type="protein sequence ID" value="KAG9447983.1"/>
    <property type="molecule type" value="Genomic_DNA"/>
</dbReference>
<keyword evidence="3" id="KW-1185">Reference proteome</keyword>
<comment type="caution">
    <text evidence="2">The sequence shown here is derived from an EMBL/GenBank/DDBJ whole genome shotgun (WGS) entry which is preliminary data.</text>
</comment>
<gene>
    <name evidence="2" type="ORF">H6P81_014111</name>
</gene>
<evidence type="ECO:0000256" key="1">
    <source>
        <dbReference type="SAM" id="MobiDB-lite"/>
    </source>
</evidence>
<accession>A0AAV7EGK8</accession>
<proteinExistence type="predicted"/>
<evidence type="ECO:0000313" key="2">
    <source>
        <dbReference type="EMBL" id="KAG9447983.1"/>
    </source>
</evidence>
<dbReference type="PANTHER" id="PTHR34194:SF2">
    <property type="entry name" value="F14J8.16 PROTEIN"/>
    <property type="match status" value="1"/>
</dbReference>
<sequence length="371" mass="43118">MEKLSQELGFGSFDDDYRIYITGVLKGGKYASRLEDASDTEDFDLESIDLMNIEKMDDPDYLDILKGLRHHGDSYDLHMETSRGVSIVVKYERKDDLPDTIVTNRNLNTKGIKRAYANTKKHKFPTSDETIEKNGSKSFSPKNGSKRPKCTYKTDLDHGCKRVNELRVVDDNYMIFINNVREHKDTMVLELGDVTVEYDKIDESPRAPKRSSAKGVEHCEDRRLQPLNASIGESSSWGFCYNESLSFEENLMVILNKPYNTKEHKELLREISACKYVQKERRLRKRSVGYSCERQGKSYLDYYPDFAREFRIADPQRALTLLRGFFFWLQYLTQEGAFKPWITQQDQFAIVPAIDFEMLDPIQIAMPDTYT</sequence>
<dbReference type="Proteomes" id="UP000825729">
    <property type="component" value="Unassembled WGS sequence"/>
</dbReference>